<dbReference type="KEGG" id="mpg:Theba_1525"/>
<evidence type="ECO:0000313" key="4">
    <source>
        <dbReference type="EMBL" id="AFK07201.1"/>
    </source>
</evidence>
<dbReference type="AlphaFoldDB" id="I2F5J8"/>
<dbReference type="eggNOG" id="COG4907">
    <property type="taxonomic scope" value="Bacteria"/>
</dbReference>
<dbReference type="STRING" id="660470.Theba_1525"/>
<dbReference type="EMBL" id="CP003532">
    <property type="protein sequence ID" value="AFK07201.1"/>
    <property type="molecule type" value="Genomic_DNA"/>
</dbReference>
<evidence type="ECO:0000256" key="1">
    <source>
        <dbReference type="SAM" id="Phobius"/>
    </source>
</evidence>
<reference evidence="4 5" key="1">
    <citation type="journal article" date="2012" name="Genome Biol. Evol.">
        <title>Genome Sequence of the Mesophilic Thermotogales Bacterium Mesotoga prima MesG1.Ag.4.2 Reveals the Largest Thermotogales Genome To Date.</title>
        <authorList>
            <person name="Zhaxybayeva O."/>
            <person name="Swithers K.S."/>
            <person name="Foght J."/>
            <person name="Green A.G."/>
            <person name="Bruce D."/>
            <person name="Detter C."/>
            <person name="Han S."/>
            <person name="Teshima H."/>
            <person name="Han J."/>
            <person name="Woyke T."/>
            <person name="Pitluck S."/>
            <person name="Nolan M."/>
            <person name="Ivanova N."/>
            <person name="Pati A."/>
            <person name="Land M.L."/>
            <person name="Dlutek M."/>
            <person name="Doolittle W.F."/>
            <person name="Noll K.M."/>
            <person name="Nesbo C.L."/>
        </authorList>
    </citation>
    <scope>NUCLEOTIDE SEQUENCE [LARGE SCALE GENOMIC DNA]</scope>
    <source>
        <strain evidence="5">mesG1.Ag.4.2</strain>
    </source>
</reference>
<evidence type="ECO:0000259" key="3">
    <source>
        <dbReference type="Pfam" id="PF20990"/>
    </source>
</evidence>
<sequence precursor="true">MKRKFERKYFFIIFMMVSGFFIFIALGNGFWRESAPYKIDSVEINAKLDEQGDLHVEELSVYILSRNNRTASKKLHLSYPSVLKSYSVEIPNDAGFVKEISSSPGGFDARIFLEQEVSEFVMNTEYVISGVVEVGSDIAVLSYRFWEPNSDAMTRDISLAMELPETIISRLTEDDISVRPFKEASFEIEGNLVKLQMKSVLSNASGEIKISFPKSIANTMPNAVNTTISKSALRKEHESAMFQQAFLSGLIGFQIAVPFFVIFFTFILFGIEPQVKSEIGYRLYDVPGYLLNAVIKNPFQEIDHNGFLSTIMEMHNSGEIQIGENTISFETSEKGIPTQQKWALQTLKSLRRNEDGSIEIPDAESDAFSFDEFKEQYGFWRKHAMRVVKSGRFYEYLGSTVMSVFSILYLIIWSLILKFVFGNWQVYLSFPDESLAISIVLYADWCLGWLLLVLPKNIFARWTPSGRLFYMEWKKTEKELLSKQSWTNDDIAKLVALGHLQDIISNRKRVSDQQLTLLRQLQRLEMIFNKVRP</sequence>
<feature type="transmembrane region" description="Helical" evidence="1">
    <location>
        <begin position="9"/>
        <end position="31"/>
    </location>
</feature>
<dbReference type="GeneID" id="87107324"/>
<dbReference type="InterPro" id="IPR018702">
    <property type="entry name" value="DUF2207"/>
</dbReference>
<feature type="domain" description="Predicted membrane protein YciQ-like C-terminal" evidence="3">
    <location>
        <begin position="287"/>
        <end position="475"/>
    </location>
</feature>
<feature type="transmembrane region" description="Helical" evidence="1">
    <location>
        <begin position="435"/>
        <end position="454"/>
    </location>
</feature>
<name>I2F5J8_9BACT</name>
<dbReference type="Pfam" id="PF20990">
    <property type="entry name" value="DUF2207_C"/>
    <property type="match status" value="1"/>
</dbReference>
<dbReference type="RefSeq" id="WP_014731122.1">
    <property type="nucleotide sequence ID" value="NC_017934.1"/>
</dbReference>
<keyword evidence="1" id="KW-1133">Transmembrane helix</keyword>
<organism evidence="4 5">
    <name type="scientific">Mesotoga prima MesG1.Ag.4.2</name>
    <dbReference type="NCBI Taxonomy" id="660470"/>
    <lineage>
        <taxon>Bacteria</taxon>
        <taxon>Thermotogati</taxon>
        <taxon>Thermotogota</taxon>
        <taxon>Thermotogae</taxon>
        <taxon>Kosmotogales</taxon>
        <taxon>Kosmotogaceae</taxon>
        <taxon>Mesotoga</taxon>
    </lineage>
</organism>
<keyword evidence="1" id="KW-0812">Transmembrane</keyword>
<keyword evidence="1" id="KW-0472">Membrane</keyword>
<evidence type="ECO:0000313" key="5">
    <source>
        <dbReference type="Proteomes" id="UP000002881"/>
    </source>
</evidence>
<proteinExistence type="predicted"/>
<feature type="transmembrane region" description="Helical" evidence="1">
    <location>
        <begin position="393"/>
        <end position="415"/>
    </location>
</feature>
<feature type="transmembrane region" description="Helical" evidence="1">
    <location>
        <begin position="245"/>
        <end position="269"/>
    </location>
</feature>
<gene>
    <name evidence="4" type="ORF">Theba_1525</name>
</gene>
<protein>
    <submittedName>
        <fullName evidence="4">Putative membrane protein (DUF2207)</fullName>
    </submittedName>
</protein>
<dbReference type="Pfam" id="PF09972">
    <property type="entry name" value="DUF2207"/>
    <property type="match status" value="1"/>
</dbReference>
<dbReference type="HOGENOM" id="CLU_510743_0_0_0"/>
<accession>I2F5J8</accession>
<evidence type="ECO:0000259" key="2">
    <source>
        <dbReference type="Pfam" id="PF09972"/>
    </source>
</evidence>
<dbReference type="Proteomes" id="UP000002881">
    <property type="component" value="Chromosome"/>
</dbReference>
<dbReference type="InterPro" id="IPR048389">
    <property type="entry name" value="YciQ-like_C"/>
</dbReference>
<keyword evidence="5" id="KW-1185">Reference proteome</keyword>
<feature type="domain" description="DUF2207" evidence="2">
    <location>
        <begin position="38"/>
        <end position="171"/>
    </location>
</feature>